<comment type="caution">
    <text evidence="2">The sequence shown here is derived from an EMBL/GenBank/DDBJ whole genome shotgun (WGS) entry which is preliminary data.</text>
</comment>
<feature type="region of interest" description="Disordered" evidence="1">
    <location>
        <begin position="154"/>
        <end position="187"/>
    </location>
</feature>
<reference evidence="2 3" key="1">
    <citation type="submission" date="2020-10" db="EMBL/GenBank/DDBJ databases">
        <title>Chromosome-scale genome assembly of the Allis shad, Alosa alosa.</title>
        <authorList>
            <person name="Margot Z."/>
            <person name="Christophe K."/>
            <person name="Cabau C."/>
            <person name="Louis A."/>
            <person name="Berthelot C."/>
            <person name="Parey E."/>
            <person name="Roest Crollius H."/>
            <person name="Montfort J."/>
            <person name="Robinson-Rechavi M."/>
            <person name="Bucao C."/>
            <person name="Bouchez O."/>
            <person name="Gislard M."/>
            <person name="Lluch J."/>
            <person name="Milhes M."/>
            <person name="Lampietro C."/>
            <person name="Lopez Roques C."/>
            <person name="Donnadieu C."/>
            <person name="Braasch I."/>
            <person name="Desvignes T."/>
            <person name="Postlethwait J."/>
            <person name="Bobe J."/>
            <person name="Guiguen Y."/>
        </authorList>
    </citation>
    <scope>NUCLEOTIDE SEQUENCE [LARGE SCALE GENOMIC DNA]</scope>
    <source>
        <strain evidence="2">M-15738</strain>
        <tissue evidence="2">Blood</tissue>
    </source>
</reference>
<gene>
    <name evidence="2" type="ORF">AALO_G00014710</name>
</gene>
<organism evidence="2 3">
    <name type="scientific">Alosa alosa</name>
    <name type="common">allis shad</name>
    <dbReference type="NCBI Taxonomy" id="278164"/>
    <lineage>
        <taxon>Eukaryota</taxon>
        <taxon>Metazoa</taxon>
        <taxon>Chordata</taxon>
        <taxon>Craniata</taxon>
        <taxon>Vertebrata</taxon>
        <taxon>Euteleostomi</taxon>
        <taxon>Actinopterygii</taxon>
        <taxon>Neopterygii</taxon>
        <taxon>Teleostei</taxon>
        <taxon>Clupei</taxon>
        <taxon>Clupeiformes</taxon>
        <taxon>Clupeoidei</taxon>
        <taxon>Clupeidae</taxon>
        <taxon>Alosa</taxon>
    </lineage>
</organism>
<protein>
    <submittedName>
        <fullName evidence="2">Uncharacterized protein</fullName>
    </submittedName>
</protein>
<accession>A0AAV6HHA2</accession>
<dbReference type="Proteomes" id="UP000823561">
    <property type="component" value="Chromosome 1"/>
</dbReference>
<dbReference type="AlphaFoldDB" id="A0AAV6HHA2"/>
<evidence type="ECO:0000313" key="3">
    <source>
        <dbReference type="Proteomes" id="UP000823561"/>
    </source>
</evidence>
<dbReference type="EMBL" id="JADWDJ010000001">
    <property type="protein sequence ID" value="KAG5286424.1"/>
    <property type="molecule type" value="Genomic_DNA"/>
</dbReference>
<name>A0AAV6HHA2_9TELE</name>
<sequence length="210" mass="23093">MGVLNGGGLQWWAVPAGSREDRSSRVTVFLTSDWAAMCQWFPDAFLCQEPLDPEADKLFYLTQSIKGPTRKVKLRRLGAKHSRDEASSGARMIRLFTSVTHTAEGRSASTDHSSLWLPTSMSRLTLLSAVPPSLKVLLVMGLLNGVKMAAAAPLPPTPSGKNMENAHPTHSTPLEPRPLLHRGSQTTTRSLSEAQHCLLSRFYCKHVYNT</sequence>
<proteinExistence type="predicted"/>
<evidence type="ECO:0000256" key="1">
    <source>
        <dbReference type="SAM" id="MobiDB-lite"/>
    </source>
</evidence>
<keyword evidence="3" id="KW-1185">Reference proteome</keyword>
<evidence type="ECO:0000313" key="2">
    <source>
        <dbReference type="EMBL" id="KAG5286424.1"/>
    </source>
</evidence>